<evidence type="ECO:0000256" key="1">
    <source>
        <dbReference type="ARBA" id="ARBA00004123"/>
    </source>
</evidence>
<dbReference type="GO" id="GO:0000124">
    <property type="term" value="C:SAGA complex"/>
    <property type="evidence" value="ECO:0007669"/>
    <property type="project" value="TreeGrafter"/>
</dbReference>
<dbReference type="PANTHER" id="PTHR13556:SF2">
    <property type="entry name" value="TRANSCRIPTIONAL ADAPTER 3"/>
    <property type="match status" value="1"/>
</dbReference>
<feature type="region of interest" description="Disordered" evidence="6">
    <location>
        <begin position="71"/>
        <end position="105"/>
    </location>
</feature>
<keyword evidence="4" id="KW-0804">Transcription</keyword>
<feature type="compositionally biased region" description="Basic and acidic residues" evidence="6">
    <location>
        <begin position="1"/>
        <end position="19"/>
    </location>
</feature>
<comment type="caution">
    <text evidence="7">The sequence shown here is derived from an EMBL/GenBank/DDBJ whole genome shotgun (WGS) entry which is preliminary data.</text>
</comment>
<evidence type="ECO:0000256" key="5">
    <source>
        <dbReference type="ARBA" id="ARBA00023242"/>
    </source>
</evidence>
<feature type="region of interest" description="Disordered" evidence="6">
    <location>
        <begin position="389"/>
        <end position="430"/>
    </location>
</feature>
<keyword evidence="5" id="KW-0539">Nucleus</keyword>
<protein>
    <submittedName>
        <fullName evidence="7">Uncharacterized protein</fullName>
    </submittedName>
</protein>
<keyword evidence="3" id="KW-0805">Transcription regulation</keyword>
<comment type="subcellular location">
    <subcellularLocation>
        <location evidence="1">Nucleus</location>
    </subcellularLocation>
</comment>
<feature type="compositionally biased region" description="Low complexity" evidence="6">
    <location>
        <begin position="416"/>
        <end position="425"/>
    </location>
</feature>
<evidence type="ECO:0000256" key="6">
    <source>
        <dbReference type="SAM" id="MobiDB-lite"/>
    </source>
</evidence>
<accession>A0A4T0M9P8</accession>
<dbReference type="InterPro" id="IPR019340">
    <property type="entry name" value="Histone_AcTrfase_su3"/>
</dbReference>
<gene>
    <name evidence="7" type="ORF">E3Q22_02379</name>
</gene>
<dbReference type="AlphaFoldDB" id="A0A4T0M9P8"/>
<comment type="similarity">
    <text evidence="2">Belongs to the NGG1 family.</text>
</comment>
<dbReference type="GO" id="GO:0005634">
    <property type="term" value="C:nucleus"/>
    <property type="evidence" value="ECO:0007669"/>
    <property type="project" value="UniProtKB-SubCell"/>
</dbReference>
<proteinExistence type="inferred from homology"/>
<feature type="region of interest" description="Disordered" evidence="6">
    <location>
        <begin position="490"/>
        <end position="514"/>
    </location>
</feature>
<feature type="region of interest" description="Disordered" evidence="6">
    <location>
        <begin position="125"/>
        <end position="156"/>
    </location>
</feature>
<dbReference type="Pfam" id="PF10198">
    <property type="entry name" value="Ada3"/>
    <property type="match status" value="1"/>
</dbReference>
<dbReference type="PANTHER" id="PTHR13556">
    <property type="entry name" value="TRANSCRIPTIONAL ADAPTER 3-RELATED"/>
    <property type="match status" value="1"/>
</dbReference>
<feature type="region of interest" description="Disordered" evidence="6">
    <location>
        <begin position="1"/>
        <end position="23"/>
    </location>
</feature>
<evidence type="ECO:0000256" key="3">
    <source>
        <dbReference type="ARBA" id="ARBA00023015"/>
    </source>
</evidence>
<dbReference type="GO" id="GO:0003713">
    <property type="term" value="F:transcription coactivator activity"/>
    <property type="evidence" value="ECO:0007669"/>
    <property type="project" value="TreeGrafter"/>
</dbReference>
<name>A0A4T0M9P8_9BASI</name>
<dbReference type="Proteomes" id="UP000310685">
    <property type="component" value="Unassembled WGS sequence"/>
</dbReference>
<dbReference type="GO" id="GO:0006357">
    <property type="term" value="P:regulation of transcription by RNA polymerase II"/>
    <property type="evidence" value="ECO:0007669"/>
    <property type="project" value="TreeGrafter"/>
</dbReference>
<evidence type="ECO:0000313" key="7">
    <source>
        <dbReference type="EMBL" id="TIB79671.1"/>
    </source>
</evidence>
<evidence type="ECO:0000256" key="4">
    <source>
        <dbReference type="ARBA" id="ARBA00023163"/>
    </source>
</evidence>
<feature type="compositionally biased region" description="Low complexity" evidence="6">
    <location>
        <begin position="396"/>
        <end position="406"/>
    </location>
</feature>
<feature type="compositionally biased region" description="Low complexity" evidence="6">
    <location>
        <begin position="79"/>
        <end position="93"/>
    </location>
</feature>
<evidence type="ECO:0000256" key="2">
    <source>
        <dbReference type="ARBA" id="ARBA00005330"/>
    </source>
</evidence>
<dbReference type="EMBL" id="SPRC01000022">
    <property type="protein sequence ID" value="TIB79671.1"/>
    <property type="molecule type" value="Genomic_DNA"/>
</dbReference>
<sequence>MVRGLKEFSEPLEAVEDKVTNSTTRADIERISSRLSEYSREASAILAKLENDSKAIDEHYSGLKLEALKKRKREDEESSTAQASATTSSSTPTGQRNAPLIVSPDLTQTTLNPFKLKIQTNKPKRTLSFDLPSTSQLPRPARTKPLPPTPKTQDIVNDDFVDKKPASQTQISTFYSSIEPYLRPLGEDDLMFLSAKGDEVTPYTIPPLGRPYLSVWEAEDAGLPFTSIDQPSIPPLPRPTLTAQDMSDDSLINEDFSLGALSERLVSALLPINKPTEEYTNETQDVTTDKVAVGMLDDSLRRELISIGILNEGDLGPTQPIDDEISVQLAHLQNILQVQSQMNTSRRLHLLGRAKERMAAQEYITLLTDVEKTIEAGWAKRQKQLTRIKKKKTEKAAQIAQQQAAKKTGKLPPPTSGSSTPITQSNSNADLMSDLGESVKRAIECRNLLIQNVGKPLMQENELHPGKYFGLKEQEAGAIVANIRDSVDISEKEPSMAPEEEDEDIPIVEGVRLR</sequence>
<organism evidence="7 8">
    <name type="scientific">Wallemia mellicola</name>
    <dbReference type="NCBI Taxonomy" id="1708541"/>
    <lineage>
        <taxon>Eukaryota</taxon>
        <taxon>Fungi</taxon>
        <taxon>Dikarya</taxon>
        <taxon>Basidiomycota</taxon>
        <taxon>Wallemiomycotina</taxon>
        <taxon>Wallemiomycetes</taxon>
        <taxon>Wallemiales</taxon>
        <taxon>Wallemiaceae</taxon>
        <taxon>Wallemia</taxon>
    </lineage>
</organism>
<reference evidence="7 8" key="1">
    <citation type="submission" date="2019-03" db="EMBL/GenBank/DDBJ databases">
        <title>Sequencing 25 genomes of Wallemia mellicola.</title>
        <authorList>
            <person name="Gostincar C."/>
        </authorList>
    </citation>
    <scope>NUCLEOTIDE SEQUENCE [LARGE SCALE GENOMIC DNA]</scope>
    <source>
        <strain evidence="7 8">EXF-6152</strain>
    </source>
</reference>
<evidence type="ECO:0000313" key="8">
    <source>
        <dbReference type="Proteomes" id="UP000310685"/>
    </source>
</evidence>